<comment type="caution">
    <text evidence="3">The sequence shown here is derived from an EMBL/GenBank/DDBJ whole genome shotgun (WGS) entry which is preliminary data.</text>
</comment>
<evidence type="ECO:0000256" key="1">
    <source>
        <dbReference type="SAM" id="MobiDB-lite"/>
    </source>
</evidence>
<dbReference type="Proteomes" id="UP000078397">
    <property type="component" value="Unassembled WGS sequence"/>
</dbReference>
<dbReference type="OrthoDB" id="4179397at2759"/>
<protein>
    <recommendedName>
        <fullName evidence="2">DUF6891 domain-containing protein</fullName>
    </recommendedName>
</protein>
<accession>A0A179F2D2</accession>
<feature type="compositionally biased region" description="Acidic residues" evidence="1">
    <location>
        <begin position="198"/>
        <end position="222"/>
    </location>
</feature>
<name>A0A179F2D2_METCM</name>
<proteinExistence type="predicted"/>
<sequence>MSARSEHELLTDSAKASISWRVRSGFYSSDEIVESLVDVVSHEQSISNHEAKRRIRAVTAAEWSAHLQRQQSWPPGPTISDRLAKAFEILERRHGIIAKMNFTCCQSCGISEIGQDVDDDDTYGYVFFHEQDTEAAVDGMGLSLAFGSFTKSKRKSELIADKIIKSLRRAGLRANWEGDVGKRIMVECDEWRKRFREDEDMEDIADDDFDTDSVSDDNESSPEPDTQSDLTLDGEG</sequence>
<gene>
    <name evidence="3" type="ORF">VFPPC_14743</name>
</gene>
<dbReference type="KEGG" id="pchm:VFPPC_14743"/>
<evidence type="ECO:0000259" key="2">
    <source>
        <dbReference type="Pfam" id="PF21831"/>
    </source>
</evidence>
<dbReference type="EMBL" id="LSBJ02000010">
    <property type="protein sequence ID" value="OAQ59249.1"/>
    <property type="molecule type" value="Genomic_DNA"/>
</dbReference>
<reference evidence="3 4" key="1">
    <citation type="journal article" date="2016" name="PLoS Pathog.">
        <title>Biosynthesis of antibiotic leucinostatins in bio-control fungus Purpureocillium lilacinum and their inhibition on phytophthora revealed by genome mining.</title>
        <authorList>
            <person name="Wang G."/>
            <person name="Liu Z."/>
            <person name="Lin R."/>
            <person name="Li E."/>
            <person name="Mao Z."/>
            <person name="Ling J."/>
            <person name="Yang Y."/>
            <person name="Yin W.B."/>
            <person name="Xie B."/>
        </authorList>
    </citation>
    <scope>NUCLEOTIDE SEQUENCE [LARGE SCALE GENOMIC DNA]</scope>
    <source>
        <strain evidence="3">170</strain>
    </source>
</reference>
<keyword evidence="4" id="KW-1185">Reference proteome</keyword>
<dbReference type="InterPro" id="IPR054186">
    <property type="entry name" value="DUF6891"/>
</dbReference>
<dbReference type="AlphaFoldDB" id="A0A179F2D2"/>
<dbReference type="RefSeq" id="XP_018137304.1">
    <property type="nucleotide sequence ID" value="XM_018292511.1"/>
</dbReference>
<dbReference type="Pfam" id="PF21831">
    <property type="entry name" value="DUF6891"/>
    <property type="match status" value="1"/>
</dbReference>
<evidence type="ECO:0000313" key="4">
    <source>
        <dbReference type="Proteomes" id="UP000078397"/>
    </source>
</evidence>
<evidence type="ECO:0000313" key="3">
    <source>
        <dbReference type="EMBL" id="OAQ59249.1"/>
    </source>
</evidence>
<feature type="domain" description="DUF6891" evidence="2">
    <location>
        <begin position="11"/>
        <end position="195"/>
    </location>
</feature>
<feature type="region of interest" description="Disordered" evidence="1">
    <location>
        <begin position="197"/>
        <end position="236"/>
    </location>
</feature>
<dbReference type="GeneID" id="28856505"/>
<organism evidence="3 4">
    <name type="scientific">Pochonia chlamydosporia 170</name>
    <dbReference type="NCBI Taxonomy" id="1380566"/>
    <lineage>
        <taxon>Eukaryota</taxon>
        <taxon>Fungi</taxon>
        <taxon>Dikarya</taxon>
        <taxon>Ascomycota</taxon>
        <taxon>Pezizomycotina</taxon>
        <taxon>Sordariomycetes</taxon>
        <taxon>Hypocreomycetidae</taxon>
        <taxon>Hypocreales</taxon>
        <taxon>Clavicipitaceae</taxon>
        <taxon>Pochonia</taxon>
    </lineage>
</organism>